<gene>
    <name evidence="1" type="ORF">CVP04_10885</name>
</gene>
<accession>A0A2M8RTD5</accession>
<sequence>MVICLDCGSELQILKLDIGFQLVEVTHQNDGLRKPKLRKIGRIHKTLQGVLDEVNYFALEEYEALALTEVKDVITGTCDKTKEWFGLHSDYLAHLEQPNF</sequence>
<name>A0A2M8RTD5_9PAST</name>
<dbReference type="OrthoDB" id="5679315at2"/>
<evidence type="ECO:0000313" key="2">
    <source>
        <dbReference type="Proteomes" id="UP000230282"/>
    </source>
</evidence>
<organism evidence="1 2">
    <name type="scientific">Caviibacterium pharyngocola</name>
    <dbReference type="NCBI Taxonomy" id="28159"/>
    <lineage>
        <taxon>Bacteria</taxon>
        <taxon>Pseudomonadati</taxon>
        <taxon>Pseudomonadota</taxon>
        <taxon>Gammaproteobacteria</taxon>
        <taxon>Pasteurellales</taxon>
        <taxon>Pasteurellaceae</taxon>
        <taxon>Caviibacterium</taxon>
    </lineage>
</organism>
<keyword evidence="2" id="KW-1185">Reference proteome</keyword>
<protein>
    <submittedName>
        <fullName evidence="1">Uncharacterized protein</fullName>
    </submittedName>
</protein>
<dbReference type="AlphaFoldDB" id="A0A2M8RTD5"/>
<dbReference type="EMBL" id="PHGZ01000028">
    <property type="protein sequence ID" value="PJG82153.1"/>
    <property type="molecule type" value="Genomic_DNA"/>
</dbReference>
<dbReference type="Proteomes" id="UP000230282">
    <property type="component" value="Unassembled WGS sequence"/>
</dbReference>
<reference evidence="1 2" key="1">
    <citation type="submission" date="2017-11" db="EMBL/GenBank/DDBJ databases">
        <title>Reclassification of Bisgaard taxon 5 as Caviibacterium pharyngocola gen. nov., sp. nov.</title>
        <authorList>
            <person name="Christensen H."/>
        </authorList>
    </citation>
    <scope>NUCLEOTIDE SEQUENCE [LARGE SCALE GENOMIC DNA]</scope>
    <source>
        <strain evidence="1 2">7_3</strain>
    </source>
</reference>
<proteinExistence type="predicted"/>
<evidence type="ECO:0000313" key="1">
    <source>
        <dbReference type="EMBL" id="PJG82153.1"/>
    </source>
</evidence>
<dbReference type="RefSeq" id="WP_100297540.1">
    <property type="nucleotide sequence ID" value="NZ_PHGZ01000028.1"/>
</dbReference>
<comment type="caution">
    <text evidence="1">The sequence shown here is derived from an EMBL/GenBank/DDBJ whole genome shotgun (WGS) entry which is preliminary data.</text>
</comment>